<evidence type="ECO:0000313" key="1">
    <source>
        <dbReference type="EMBL" id="GAK74754.1"/>
    </source>
</evidence>
<gene>
    <name evidence="1" type="ORF">JCM19296_332</name>
</gene>
<dbReference type="EMBL" id="BBLG01000001">
    <property type="protein sequence ID" value="GAK74754.1"/>
    <property type="molecule type" value="Genomic_DNA"/>
</dbReference>
<dbReference type="AlphaFoldDB" id="A0A081D758"/>
<dbReference type="Proteomes" id="UP000028980">
    <property type="component" value="Unassembled WGS sequence"/>
</dbReference>
<accession>A0A081D758</accession>
<name>A0A081D758_NONUL</name>
<comment type="caution">
    <text evidence="1">The sequence shown here is derived from an EMBL/GenBank/DDBJ whole genome shotgun (WGS) entry which is preliminary data.</text>
</comment>
<organism evidence="1 2">
    <name type="scientific">Nonlabens ulvanivorans</name>
    <name type="common">Persicivirga ulvanivorans</name>
    <dbReference type="NCBI Taxonomy" id="906888"/>
    <lineage>
        <taxon>Bacteria</taxon>
        <taxon>Pseudomonadati</taxon>
        <taxon>Bacteroidota</taxon>
        <taxon>Flavobacteriia</taxon>
        <taxon>Flavobacteriales</taxon>
        <taxon>Flavobacteriaceae</taxon>
        <taxon>Nonlabens</taxon>
    </lineage>
</organism>
<sequence>MHHNTENSDGKSIMPVPSFADFSNFSRLYKKCRNFPTSSNNEDIFMITVTNGSIFAFKIGNTSDAISFANFMNQPLIGSQLAEVPKSFLPENGIPKISHYFDYKQYQQVLTASENQFNSSMTDVEKTALITSKYLNFINRIIKGLKPSIDVYQSDTTDDSGNQIWTKLN</sequence>
<protein>
    <submittedName>
        <fullName evidence="1">Uncharacterized protein</fullName>
    </submittedName>
</protein>
<evidence type="ECO:0000313" key="2">
    <source>
        <dbReference type="Proteomes" id="UP000028980"/>
    </source>
</evidence>
<reference evidence="1 2" key="1">
    <citation type="journal article" date="2014" name="Genome Announc.">
        <title>Draft Genome Sequences of Marine Flavobacterium Nonlabens Strains NR17, NR24, NR27, NR32, NR33, and Ara13.</title>
        <authorList>
            <person name="Nakanishi M."/>
            <person name="Meirelles P."/>
            <person name="Suzuki R."/>
            <person name="Takatani N."/>
            <person name="Mino S."/>
            <person name="Suda W."/>
            <person name="Oshima K."/>
            <person name="Hattori M."/>
            <person name="Ohkuma M."/>
            <person name="Hosokawa M."/>
            <person name="Miyashita K."/>
            <person name="Thompson F.L."/>
            <person name="Niwa A."/>
            <person name="Sawabe T."/>
            <person name="Sawabe T."/>
        </authorList>
    </citation>
    <scope>NUCLEOTIDE SEQUENCE [LARGE SCALE GENOMIC DNA]</scope>
    <source>
        <strain evidence="2">JCM19296</strain>
    </source>
</reference>
<proteinExistence type="predicted"/>